<feature type="region of interest" description="Disordered" evidence="2">
    <location>
        <begin position="1202"/>
        <end position="1270"/>
    </location>
</feature>
<dbReference type="PANTHER" id="PTHR24006:SF702">
    <property type="entry name" value="UBIQUITIN CARBOXYL-TERMINAL HYDROLASE 47"/>
    <property type="match status" value="1"/>
</dbReference>
<accession>A0A078ANG2</accession>
<organism evidence="4 5">
    <name type="scientific">Stylonychia lemnae</name>
    <name type="common">Ciliate</name>
    <dbReference type="NCBI Taxonomy" id="5949"/>
    <lineage>
        <taxon>Eukaryota</taxon>
        <taxon>Sar</taxon>
        <taxon>Alveolata</taxon>
        <taxon>Ciliophora</taxon>
        <taxon>Intramacronucleata</taxon>
        <taxon>Spirotrichea</taxon>
        <taxon>Stichotrichia</taxon>
        <taxon>Sporadotrichida</taxon>
        <taxon>Oxytrichidae</taxon>
        <taxon>Stylonychinae</taxon>
        <taxon>Stylonychia</taxon>
    </lineage>
</organism>
<dbReference type="SUPFAM" id="SSF54001">
    <property type="entry name" value="Cysteine proteinases"/>
    <property type="match status" value="1"/>
</dbReference>
<dbReference type="Pfam" id="PF00443">
    <property type="entry name" value="UCH"/>
    <property type="match status" value="1"/>
</dbReference>
<keyword evidence="4" id="KW-0378">Hydrolase</keyword>
<protein>
    <submittedName>
        <fullName evidence="4">Ubiquitin carboxyl-terminal hydrolase family protein</fullName>
    </submittedName>
</protein>
<dbReference type="InterPro" id="IPR029071">
    <property type="entry name" value="Ubiquitin-like_domsf"/>
</dbReference>
<dbReference type="SUPFAM" id="SSF54236">
    <property type="entry name" value="Ubiquitin-like"/>
    <property type="match status" value="2"/>
</dbReference>
<dbReference type="PANTHER" id="PTHR24006">
    <property type="entry name" value="UBIQUITIN CARBOXYL-TERMINAL HYDROLASE"/>
    <property type="match status" value="1"/>
</dbReference>
<keyword evidence="5" id="KW-1185">Reference proteome</keyword>
<dbReference type="GO" id="GO:0004843">
    <property type="term" value="F:cysteine-type deubiquitinase activity"/>
    <property type="evidence" value="ECO:0007669"/>
    <property type="project" value="InterPro"/>
</dbReference>
<feature type="compositionally biased region" description="Low complexity" evidence="2">
    <location>
        <begin position="1216"/>
        <end position="1230"/>
    </location>
</feature>
<evidence type="ECO:0000313" key="5">
    <source>
        <dbReference type="Proteomes" id="UP000039865"/>
    </source>
</evidence>
<name>A0A078ANG2_STYLE</name>
<gene>
    <name evidence="4" type="primary">Contig7754.g8265</name>
    <name evidence="4" type="ORF">STYLEM_12762</name>
</gene>
<reference evidence="4 5" key="1">
    <citation type="submission" date="2014-06" db="EMBL/GenBank/DDBJ databases">
        <authorList>
            <person name="Swart Estienne"/>
        </authorList>
    </citation>
    <scope>NUCLEOTIDE SEQUENCE [LARGE SCALE GENOMIC DNA]</scope>
    <source>
        <strain evidence="4 5">130c</strain>
    </source>
</reference>
<dbReference type="GO" id="GO:0005634">
    <property type="term" value="C:nucleus"/>
    <property type="evidence" value="ECO:0007669"/>
    <property type="project" value="TreeGrafter"/>
</dbReference>
<dbReference type="OrthoDB" id="289038at2759"/>
<dbReference type="PROSITE" id="PS00972">
    <property type="entry name" value="USP_1"/>
    <property type="match status" value="1"/>
</dbReference>
<feature type="domain" description="USP" evidence="3">
    <location>
        <begin position="56"/>
        <end position="588"/>
    </location>
</feature>
<dbReference type="InterPro" id="IPR028889">
    <property type="entry name" value="USP"/>
</dbReference>
<dbReference type="InterPro" id="IPR038765">
    <property type="entry name" value="Papain-like_cys_pep_sf"/>
</dbReference>
<dbReference type="Gene3D" id="3.90.70.10">
    <property type="entry name" value="Cysteine proteinases"/>
    <property type="match status" value="2"/>
</dbReference>
<dbReference type="OMA" id="ENETLQC"/>
<feature type="compositionally biased region" description="Basic and acidic residues" evidence="2">
    <location>
        <begin position="347"/>
        <end position="384"/>
    </location>
</feature>
<feature type="region of interest" description="Disordered" evidence="2">
    <location>
        <begin position="318"/>
        <end position="384"/>
    </location>
</feature>
<dbReference type="InParanoid" id="A0A078ANG2"/>
<dbReference type="InterPro" id="IPR050164">
    <property type="entry name" value="Peptidase_C19"/>
</dbReference>
<feature type="compositionally biased region" description="Basic and acidic residues" evidence="2">
    <location>
        <begin position="318"/>
        <end position="334"/>
    </location>
</feature>
<evidence type="ECO:0000256" key="2">
    <source>
        <dbReference type="SAM" id="MobiDB-lite"/>
    </source>
</evidence>
<sequence length="1270" mass="148518">MALVLYQGDQGNNQSGGAGGQVGFGRQDFSDVPTEAQNIQSTLESLQSKERKKKYIGLANQGGTCYMNSLLQSLYMTPEFRQFIYSFNYNSDLHGNKDYCIPFQLQRLFANLQLSRSNYVQTRSLTKSFGWESNMSFEQHDIQEFCRVLFDAIEQSFAIVGQECNMINTMYQGESQSYTKCRECGYESAHKDRFLDLSLPIKNEFGTGVLNSSLEMALENYIKPELLNESNQYFCEDCNKKVDADRGMKLTKLPPLFDIQLSRFTLDWNTFQRIKIYDSVSFPFYLNMNDYMKGYEGIENKVYQKEVERMQQFAKAQIEKNQEQELQKRQKLDKPQNQQNEQSSNHDSVENSERDQMAQEDKTAENVEMKDQSTNEEAKEHKKLEKGVKINVQMNQDQSNNDQPVVTDEDYEDNPYLYATGGPKKKIDYTKPEGDDDGFNSYDAAQYDSQFDGDNYKVKHKNEKFALFPKQQQVILQQTEEEKELAQALEQIRDLEEKERLTLDTDNQLLEFLKQGDFVYELYSVLIHSGSAMGGHYYCYIKSTDDGKWYNFNDTSVSEIQQDEVLKTFGDKFGSGGGTAYLLKYRKYNPNDIENPLIVDDSIIPSYLRSEIDEETEKLIKEQMDIEERVMSLKLKIYHNDEVKTLTVRKNETLKDTCLKIMEEFKITDVDFKNFRLRAYDAMLKAKLQVYDQFDQQLHKLNFQNFITLLVELKTEDQEFEAYDPNNHYFRVLKFVEDVHYDFSKQDTLPTQLIVVNKKQETVADLDKRLSEMFDIPVERLVIFLRHENIYNNTVRTELYNIDWRKKMTIENGAKLDHGCIMYVEEGDPKQKLDDFNWHKEFVKDQEQLKILFHDPINDPDANVFSFQIFMKKSNTLLELKQRISELIGLSTSEFVLKKYRQQREFKNLNSTLVQLGLQSGSLVKVEKGKPHQDGLFELSILDIQLLDDAPTDDTIFVKNPLFKLSIEPDATVLELKQRVIQKYNEQFPDSPITLESFRLRNPKIDDLGDVMQNDEHLESFYLYDDKEIFLQKIVPERNFSCFNELMPTNVYHLLVREWNPETWLFGPIYELKIDKSIHASKLSKFLSEQVFPHIPNETLFCSKVNNIKQFKRADLALKKWNRLMHQTVWLGQSTLEINRDSVYIIVKDNEIKIRDNLTEEEVKKYATNQYLDHIAKKHSKEVDFQHRDALFDASQAVKPDYTKNRRAEKGIKITVGGPQPKPQEVQPEQSSKDDSQKKDEKKPAAQNNQQEEDMETDEDGGGVFIEALF</sequence>
<dbReference type="InterPro" id="IPR001394">
    <property type="entry name" value="Peptidase_C19_UCH"/>
</dbReference>
<dbReference type="PROSITE" id="PS50235">
    <property type="entry name" value="USP_3"/>
    <property type="match status" value="1"/>
</dbReference>
<dbReference type="Proteomes" id="UP000039865">
    <property type="component" value="Unassembled WGS sequence"/>
</dbReference>
<evidence type="ECO:0000313" key="4">
    <source>
        <dbReference type="EMBL" id="CDW83714.1"/>
    </source>
</evidence>
<evidence type="ECO:0000259" key="3">
    <source>
        <dbReference type="PROSITE" id="PS50235"/>
    </source>
</evidence>
<dbReference type="EMBL" id="CCKQ01012107">
    <property type="protein sequence ID" value="CDW83714.1"/>
    <property type="molecule type" value="Genomic_DNA"/>
</dbReference>
<dbReference type="PROSITE" id="PS00973">
    <property type="entry name" value="USP_2"/>
    <property type="match status" value="1"/>
</dbReference>
<feature type="compositionally biased region" description="Basic and acidic residues" evidence="2">
    <location>
        <begin position="1202"/>
        <end position="1212"/>
    </location>
</feature>
<feature type="compositionally biased region" description="Acidic residues" evidence="2">
    <location>
        <begin position="1251"/>
        <end position="1261"/>
    </location>
</feature>
<dbReference type="AlphaFoldDB" id="A0A078ANG2"/>
<dbReference type="GO" id="GO:0016579">
    <property type="term" value="P:protein deubiquitination"/>
    <property type="evidence" value="ECO:0007669"/>
    <property type="project" value="InterPro"/>
</dbReference>
<feature type="compositionally biased region" description="Polar residues" evidence="2">
    <location>
        <begin position="335"/>
        <end position="346"/>
    </location>
</feature>
<dbReference type="InterPro" id="IPR018200">
    <property type="entry name" value="USP_CS"/>
</dbReference>
<proteinExistence type="predicted"/>
<feature type="coiled-coil region" evidence="1">
    <location>
        <begin position="478"/>
        <end position="505"/>
    </location>
</feature>
<dbReference type="GO" id="GO:0005829">
    <property type="term" value="C:cytosol"/>
    <property type="evidence" value="ECO:0007669"/>
    <property type="project" value="TreeGrafter"/>
</dbReference>
<feature type="compositionally biased region" description="Basic and acidic residues" evidence="2">
    <location>
        <begin position="1231"/>
        <end position="1244"/>
    </location>
</feature>
<evidence type="ECO:0000256" key="1">
    <source>
        <dbReference type="SAM" id="Coils"/>
    </source>
</evidence>
<keyword evidence="1" id="KW-0175">Coiled coil</keyword>